<evidence type="ECO:0000256" key="3">
    <source>
        <dbReference type="ARBA" id="ARBA00022692"/>
    </source>
</evidence>
<feature type="chain" id="PRO_5040475351" description="Protein sleepless" evidence="9">
    <location>
        <begin position="23"/>
        <end position="161"/>
    </location>
</feature>
<evidence type="ECO:0008006" key="12">
    <source>
        <dbReference type="Google" id="ProtNLM"/>
    </source>
</evidence>
<comment type="subcellular location">
    <subcellularLocation>
        <location evidence="1">Membrane</location>
        <topology evidence="1">Lipid-anchor</topology>
        <topology evidence="1">GPI-anchor</topology>
    </subcellularLocation>
</comment>
<dbReference type="EMBL" id="WJQU01000004">
    <property type="protein sequence ID" value="KAJ6635642.1"/>
    <property type="molecule type" value="Genomic_DNA"/>
</dbReference>
<evidence type="ECO:0000313" key="11">
    <source>
        <dbReference type="Proteomes" id="UP001151699"/>
    </source>
</evidence>
<evidence type="ECO:0000256" key="4">
    <source>
        <dbReference type="ARBA" id="ARBA00022729"/>
    </source>
</evidence>
<evidence type="ECO:0000313" key="10">
    <source>
        <dbReference type="EMBL" id="KAJ6635642.1"/>
    </source>
</evidence>
<feature type="signal peptide" evidence="9">
    <location>
        <begin position="1"/>
        <end position="22"/>
    </location>
</feature>
<keyword evidence="11" id="KW-1185">Reference proteome</keyword>
<proteinExistence type="predicted"/>
<dbReference type="Proteomes" id="UP001151699">
    <property type="component" value="Chromosome C"/>
</dbReference>
<dbReference type="OrthoDB" id="6582325at2759"/>
<dbReference type="InterPro" id="IPR031424">
    <property type="entry name" value="QVR-like"/>
</dbReference>
<reference evidence="10" key="1">
    <citation type="submission" date="2022-07" db="EMBL/GenBank/DDBJ databases">
        <authorList>
            <person name="Trinca V."/>
            <person name="Uliana J.V.C."/>
            <person name="Torres T.T."/>
            <person name="Ward R.J."/>
            <person name="Monesi N."/>
        </authorList>
    </citation>
    <scope>NUCLEOTIDE SEQUENCE</scope>
    <source>
        <strain evidence="10">HSMRA1968</strain>
        <tissue evidence="10">Whole embryos</tissue>
    </source>
</reference>
<sequence>MDSKMFVLTIFALFCMMQSSYALKCFICESNSNPRCVDSSVKNLQPQECVTENMLSYGSGFFSQFGVGPNSNPGKEPLTPTCFKFVTRNGTGHSVARRCAVKYQNQDPCATARSTLQQTPTLQFEYCGTCDKDGCNTGNSLQFIFGLTAFAAVVSTARMFA</sequence>
<evidence type="ECO:0000256" key="8">
    <source>
        <dbReference type="ARBA" id="ARBA00023288"/>
    </source>
</evidence>
<protein>
    <recommendedName>
        <fullName evidence="12">Protein sleepless</fullName>
    </recommendedName>
</protein>
<evidence type="ECO:0000256" key="2">
    <source>
        <dbReference type="ARBA" id="ARBA00022622"/>
    </source>
</evidence>
<organism evidence="10 11">
    <name type="scientific">Pseudolycoriella hygida</name>
    <dbReference type="NCBI Taxonomy" id="35572"/>
    <lineage>
        <taxon>Eukaryota</taxon>
        <taxon>Metazoa</taxon>
        <taxon>Ecdysozoa</taxon>
        <taxon>Arthropoda</taxon>
        <taxon>Hexapoda</taxon>
        <taxon>Insecta</taxon>
        <taxon>Pterygota</taxon>
        <taxon>Neoptera</taxon>
        <taxon>Endopterygota</taxon>
        <taxon>Diptera</taxon>
        <taxon>Nematocera</taxon>
        <taxon>Sciaroidea</taxon>
        <taxon>Sciaridae</taxon>
        <taxon>Pseudolycoriella</taxon>
    </lineage>
</organism>
<keyword evidence="7" id="KW-0325">Glycoprotein</keyword>
<keyword evidence="6" id="KW-0472">Membrane</keyword>
<keyword evidence="5" id="KW-1133">Transmembrane helix</keyword>
<gene>
    <name evidence="10" type="ORF">Bhyg_14228</name>
</gene>
<dbReference type="GO" id="GO:0098552">
    <property type="term" value="C:side of membrane"/>
    <property type="evidence" value="ECO:0007669"/>
    <property type="project" value="UniProtKB-KW"/>
</dbReference>
<evidence type="ECO:0000256" key="6">
    <source>
        <dbReference type="ARBA" id="ARBA00023136"/>
    </source>
</evidence>
<dbReference type="GO" id="GO:0032222">
    <property type="term" value="P:regulation of synaptic transmission, cholinergic"/>
    <property type="evidence" value="ECO:0007669"/>
    <property type="project" value="InterPro"/>
</dbReference>
<evidence type="ECO:0000256" key="9">
    <source>
        <dbReference type="SAM" id="SignalP"/>
    </source>
</evidence>
<dbReference type="Pfam" id="PF17064">
    <property type="entry name" value="QVR"/>
    <property type="match status" value="1"/>
</dbReference>
<keyword evidence="4 9" id="KW-0732">Signal</keyword>
<keyword evidence="8" id="KW-0449">Lipoprotein</keyword>
<comment type="caution">
    <text evidence="10">The sequence shown here is derived from an EMBL/GenBank/DDBJ whole genome shotgun (WGS) entry which is preliminary data.</text>
</comment>
<keyword evidence="3" id="KW-0812">Transmembrane</keyword>
<dbReference type="PANTHER" id="PTHR33562">
    <property type="entry name" value="ATILLA, ISOFORM B-RELATED-RELATED"/>
    <property type="match status" value="1"/>
</dbReference>
<evidence type="ECO:0000256" key="7">
    <source>
        <dbReference type="ARBA" id="ARBA00023180"/>
    </source>
</evidence>
<dbReference type="PANTHER" id="PTHR33562:SF2">
    <property type="entry name" value="PROTEIN QUIVER"/>
    <property type="match status" value="1"/>
</dbReference>
<dbReference type="InterPro" id="IPR050975">
    <property type="entry name" value="Sleep_regulator"/>
</dbReference>
<evidence type="ECO:0000256" key="5">
    <source>
        <dbReference type="ARBA" id="ARBA00022989"/>
    </source>
</evidence>
<dbReference type="GO" id="GO:0030431">
    <property type="term" value="P:sleep"/>
    <property type="evidence" value="ECO:0007669"/>
    <property type="project" value="InterPro"/>
</dbReference>
<evidence type="ECO:0000256" key="1">
    <source>
        <dbReference type="ARBA" id="ARBA00004589"/>
    </source>
</evidence>
<accession>A0A9Q0MPI8</accession>
<dbReference type="AlphaFoldDB" id="A0A9Q0MPI8"/>
<name>A0A9Q0MPI8_9DIPT</name>
<keyword evidence="2" id="KW-0336">GPI-anchor</keyword>